<dbReference type="VEuPathDB" id="FungiDB:GWK60_H03267"/>
<reference evidence="1 2" key="1">
    <citation type="submission" date="2015-10" db="EMBL/GenBank/DDBJ databases">
        <title>Draft genomes sequences of Candida glabrata isolates 1A, 1B, 2A, 2B, 3A and 3B.</title>
        <authorList>
            <person name="Haavelsrud O.E."/>
            <person name="Gaustad P."/>
        </authorList>
    </citation>
    <scope>NUCLEOTIDE SEQUENCE [LARGE SCALE GENOMIC DNA]</scope>
    <source>
        <strain evidence="1">910700640</strain>
    </source>
</reference>
<name>A0A0W0CUW2_CANGB</name>
<organism evidence="1 2">
    <name type="scientific">Candida glabrata</name>
    <name type="common">Yeast</name>
    <name type="synonym">Torulopsis glabrata</name>
    <dbReference type="NCBI Taxonomy" id="5478"/>
    <lineage>
        <taxon>Eukaryota</taxon>
        <taxon>Fungi</taxon>
        <taxon>Dikarya</taxon>
        <taxon>Ascomycota</taxon>
        <taxon>Saccharomycotina</taxon>
        <taxon>Saccharomycetes</taxon>
        <taxon>Saccharomycetales</taxon>
        <taxon>Saccharomycetaceae</taxon>
        <taxon>Nakaseomyces</taxon>
    </lineage>
</organism>
<dbReference type="Pfam" id="PF08731">
    <property type="entry name" value="AFT"/>
    <property type="match status" value="1"/>
</dbReference>
<dbReference type="GO" id="GO:0005634">
    <property type="term" value="C:nucleus"/>
    <property type="evidence" value="ECO:0007669"/>
    <property type="project" value="EnsemblFungi"/>
</dbReference>
<dbReference type="VEuPathDB" id="FungiDB:GVI51_H03267"/>
<dbReference type="GO" id="GO:0034087">
    <property type="term" value="P:establishment of mitotic sister chromatid cohesion"/>
    <property type="evidence" value="ECO:0007669"/>
    <property type="project" value="EnsemblFungi"/>
</dbReference>
<dbReference type="GO" id="GO:0045944">
    <property type="term" value="P:positive regulation of transcription by RNA polymerase II"/>
    <property type="evidence" value="ECO:0007669"/>
    <property type="project" value="EnsemblFungi"/>
</dbReference>
<protein>
    <submittedName>
        <fullName evidence="1">Iron-regulated transcriptional activator AFT1</fullName>
    </submittedName>
</protein>
<dbReference type="GO" id="GO:0000122">
    <property type="term" value="P:negative regulation of transcription by RNA polymerase II"/>
    <property type="evidence" value="ECO:0007669"/>
    <property type="project" value="EnsemblFungi"/>
</dbReference>
<evidence type="ECO:0000313" key="2">
    <source>
        <dbReference type="Proteomes" id="UP000054886"/>
    </source>
</evidence>
<dbReference type="VEuPathDB" id="FungiDB:B1J91_H03487g"/>
<dbReference type="GO" id="GO:0005737">
    <property type="term" value="C:cytoplasm"/>
    <property type="evidence" value="ECO:0007669"/>
    <property type="project" value="EnsemblFungi"/>
</dbReference>
<dbReference type="GO" id="GO:0034758">
    <property type="term" value="P:positive regulation of iron ion transport"/>
    <property type="evidence" value="ECO:0007669"/>
    <property type="project" value="EnsemblFungi"/>
</dbReference>
<dbReference type="AlphaFoldDB" id="A0A0W0CUW2"/>
<accession>A0A0W0CUW2</accession>
<dbReference type="EMBL" id="LLZZ01000120">
    <property type="protein sequence ID" value="KTB03327.1"/>
    <property type="molecule type" value="Genomic_DNA"/>
</dbReference>
<dbReference type="InterPro" id="IPR014842">
    <property type="entry name" value="AFT"/>
</dbReference>
<comment type="caution">
    <text evidence="1">The sequence shown here is derived from an EMBL/GenBank/DDBJ whole genome shotgun (WGS) entry which is preliminary data.</text>
</comment>
<sequence length="535" mass="60733">MDSNQLIHLDSVPNFKDKNEIKPWLQKIFYPQGIEIVIERSDSLKVVFKCKAAKRGRKSQEELTEEERLRQEALAREHEMKRKSMGNKRCVSRYNHCPFRVRATYSLKRKKWSVVVLNNTHTHPLKFNPLSEEYKKFKEKLRADNDVDAIKMFDELEYRTQHNLPLPTSIIPCDCGLTNEVKSFDVVLPKTMVPDELSVKASEISLKKVLEEDENCTFLTNLKKSSAISKNKGVKRLKPKHSLSGNTETLRKNLLWKSNQIYYSETAVNSPMLDSSPNLFGNQLSLSTPDLVAADAGSNGSQISTKAFSDFIDDPFTVGTNGNGADFQPFTASYTGNAITNLDEIDFTNIFARSTNNNHRHPYNSTAIDRNDSPTSNAPLSVKNAYDGLDDCWSIFMSPNTTHDDTPVDISPASSKLHNKMPRIPEQRSDSLQPNVRFNDTALKHESLFTDDLINKSSPRHDVGDEFLFDKMLNKELTSLNEFTENKHSDYPVNTGSFNLDVFGPSVDNNDSLSTLDFTKPMNDNFVKLEEDHIM</sequence>
<dbReference type="Proteomes" id="UP000054886">
    <property type="component" value="Unassembled WGS sequence"/>
</dbReference>
<dbReference type="GO" id="GO:0032048">
    <property type="term" value="P:cardiolipin metabolic process"/>
    <property type="evidence" value="ECO:0007669"/>
    <property type="project" value="EnsemblFungi"/>
</dbReference>
<proteinExistence type="predicted"/>
<dbReference type="GO" id="GO:0045132">
    <property type="term" value="P:meiotic chromosome segregation"/>
    <property type="evidence" value="ECO:0007669"/>
    <property type="project" value="EnsemblFungi"/>
</dbReference>
<evidence type="ECO:0000313" key="1">
    <source>
        <dbReference type="EMBL" id="KTB03327.1"/>
    </source>
</evidence>
<dbReference type="VEuPathDB" id="FungiDB:CAGL0H03487g"/>
<dbReference type="GO" id="GO:0000987">
    <property type="term" value="F:cis-regulatory region sequence-specific DNA binding"/>
    <property type="evidence" value="ECO:0007669"/>
    <property type="project" value="EnsemblFungi"/>
</dbReference>
<gene>
    <name evidence="1" type="ORF">AO440_002041</name>
</gene>
<dbReference type="GO" id="GO:0043515">
    <property type="term" value="F:kinetochore binding"/>
    <property type="evidence" value="ECO:0007669"/>
    <property type="project" value="EnsemblFungi"/>
</dbReference>
<dbReference type="GO" id="GO:0010106">
    <property type="term" value="P:cellular response to iron ion starvation"/>
    <property type="evidence" value="ECO:0007669"/>
    <property type="project" value="EnsemblFungi"/>
</dbReference>
<dbReference type="GO" id="GO:0000981">
    <property type="term" value="F:DNA-binding transcription factor activity, RNA polymerase II-specific"/>
    <property type="evidence" value="ECO:0007669"/>
    <property type="project" value="EnsemblFungi"/>
</dbReference>